<dbReference type="InterPro" id="IPR054399">
    <property type="entry name" value="Fervidolysin-like_N_prodom"/>
</dbReference>
<dbReference type="Pfam" id="PF02225">
    <property type="entry name" value="PA"/>
    <property type="match status" value="1"/>
</dbReference>
<dbReference type="Gene3D" id="2.60.40.10">
    <property type="entry name" value="Immunoglobulins"/>
    <property type="match status" value="4"/>
</dbReference>
<dbReference type="Pfam" id="PF00082">
    <property type="entry name" value="Peptidase_S8"/>
    <property type="match status" value="2"/>
</dbReference>
<dbReference type="Gene3D" id="3.40.50.200">
    <property type="entry name" value="Peptidase S8/S53 domain"/>
    <property type="match status" value="1"/>
</dbReference>
<gene>
    <name evidence="14" type="ORF">HNQ64_000028</name>
</gene>
<proteinExistence type="inferred from homology"/>
<dbReference type="PANTHER" id="PTHR43806">
    <property type="entry name" value="PEPTIDASE S8"/>
    <property type="match status" value="1"/>
</dbReference>
<evidence type="ECO:0000259" key="13">
    <source>
        <dbReference type="Pfam" id="PF22148"/>
    </source>
</evidence>
<evidence type="ECO:0000256" key="9">
    <source>
        <dbReference type="RuleBase" id="RU003355"/>
    </source>
</evidence>
<evidence type="ECO:0000313" key="15">
    <source>
        <dbReference type="Proteomes" id="UP000534294"/>
    </source>
</evidence>
<evidence type="ECO:0000256" key="5">
    <source>
        <dbReference type="ARBA" id="ARBA00022801"/>
    </source>
</evidence>
<dbReference type="RefSeq" id="WP_184204264.1">
    <property type="nucleotide sequence ID" value="NZ_JACHIF010000001.1"/>
</dbReference>
<dbReference type="PROSITE" id="PS00137">
    <property type="entry name" value="SUBTILASE_HIS"/>
    <property type="match status" value="1"/>
</dbReference>
<dbReference type="Pfam" id="PF22148">
    <property type="entry name" value="Fervidolysin_NPro-like"/>
    <property type="match status" value="1"/>
</dbReference>
<dbReference type="InterPro" id="IPR023828">
    <property type="entry name" value="Peptidase_S8_Ser-AS"/>
</dbReference>
<evidence type="ECO:0000256" key="8">
    <source>
        <dbReference type="PROSITE-ProRule" id="PRU01240"/>
    </source>
</evidence>
<dbReference type="InterPro" id="IPR003137">
    <property type="entry name" value="PA_domain"/>
</dbReference>
<dbReference type="CDD" id="cd02133">
    <property type="entry name" value="PA_C5a_like"/>
    <property type="match status" value="1"/>
</dbReference>
<keyword evidence="2" id="KW-0134">Cell wall</keyword>
<reference evidence="14 15" key="1">
    <citation type="submission" date="2020-08" db="EMBL/GenBank/DDBJ databases">
        <title>Genomic Encyclopedia of Type Strains, Phase IV (KMG-IV): sequencing the most valuable type-strain genomes for metagenomic binning, comparative biology and taxonomic classification.</title>
        <authorList>
            <person name="Goeker M."/>
        </authorList>
    </citation>
    <scope>NUCLEOTIDE SEQUENCE [LARGE SCALE GENOMIC DNA]</scope>
    <source>
        <strain evidence="14 15">DSM 12251</strain>
    </source>
</reference>
<feature type="chain" id="PRO_5030936417" evidence="10">
    <location>
        <begin position="25"/>
        <end position="1293"/>
    </location>
</feature>
<dbReference type="GO" id="GO:0004252">
    <property type="term" value="F:serine-type endopeptidase activity"/>
    <property type="evidence" value="ECO:0007669"/>
    <property type="project" value="UniProtKB-UniRule"/>
</dbReference>
<dbReference type="InterPro" id="IPR050131">
    <property type="entry name" value="Peptidase_S8_subtilisin-like"/>
</dbReference>
<keyword evidence="4 10" id="KW-0732">Signal</keyword>
<dbReference type="InterPro" id="IPR000209">
    <property type="entry name" value="Peptidase_S8/S53_dom"/>
</dbReference>
<name>A0A7W8DMS8_9BACT</name>
<dbReference type="PRINTS" id="PR00723">
    <property type="entry name" value="SUBTILISIN"/>
</dbReference>
<keyword evidence="3 8" id="KW-0645">Protease</keyword>
<feature type="domain" description="Fervidolysin-like N-terminal prodomain" evidence="13">
    <location>
        <begin position="20"/>
        <end position="103"/>
    </location>
</feature>
<evidence type="ECO:0000259" key="12">
    <source>
        <dbReference type="Pfam" id="PF02225"/>
    </source>
</evidence>
<evidence type="ECO:0000256" key="3">
    <source>
        <dbReference type="ARBA" id="ARBA00022670"/>
    </source>
</evidence>
<accession>A0A7W8DMS8</accession>
<feature type="active site" description="Charge relay system" evidence="7 8">
    <location>
        <position position="218"/>
    </location>
</feature>
<feature type="domain" description="Peptidase S8/S53" evidence="11">
    <location>
        <begin position="496"/>
        <end position="537"/>
    </location>
</feature>
<keyword evidence="2" id="KW-0964">Secreted</keyword>
<evidence type="ECO:0000256" key="1">
    <source>
        <dbReference type="ARBA" id="ARBA00011073"/>
    </source>
</evidence>
<dbReference type="GO" id="GO:0006508">
    <property type="term" value="P:proteolysis"/>
    <property type="evidence" value="ECO:0007669"/>
    <property type="project" value="UniProtKB-KW"/>
</dbReference>
<dbReference type="GO" id="GO:0005509">
    <property type="term" value="F:calcium ion binding"/>
    <property type="evidence" value="ECO:0007669"/>
    <property type="project" value="InterPro"/>
</dbReference>
<feature type="domain" description="Peptidase S8/S53" evidence="11">
    <location>
        <begin position="157"/>
        <end position="371"/>
    </location>
</feature>
<keyword evidence="6 8" id="KW-0720">Serine protease</keyword>
<comment type="caution">
    <text evidence="14">The sequence shown here is derived from an EMBL/GenBank/DDBJ whole genome shotgun (WGS) entry which is preliminary data.</text>
</comment>
<dbReference type="InterPro" id="IPR015919">
    <property type="entry name" value="Cadherin-like_sf"/>
</dbReference>
<feature type="active site" description="Charge relay system" evidence="7 8">
    <location>
        <position position="163"/>
    </location>
</feature>
<dbReference type="InterPro" id="IPR013783">
    <property type="entry name" value="Ig-like_fold"/>
</dbReference>
<keyword evidence="15" id="KW-1185">Reference proteome</keyword>
<dbReference type="PROSITE" id="PS00138">
    <property type="entry name" value="SUBTILASE_SER"/>
    <property type="match status" value="1"/>
</dbReference>
<organism evidence="14 15">
    <name type="scientific">Prosthecobacter dejongeii</name>
    <dbReference type="NCBI Taxonomy" id="48465"/>
    <lineage>
        <taxon>Bacteria</taxon>
        <taxon>Pseudomonadati</taxon>
        <taxon>Verrucomicrobiota</taxon>
        <taxon>Verrucomicrobiia</taxon>
        <taxon>Verrucomicrobiales</taxon>
        <taxon>Verrucomicrobiaceae</taxon>
        <taxon>Prosthecobacter</taxon>
    </lineage>
</organism>
<dbReference type="InterPro" id="IPR034204">
    <property type="entry name" value="PfSUB1-like_cat_dom"/>
</dbReference>
<dbReference type="EMBL" id="JACHIF010000001">
    <property type="protein sequence ID" value="MBB5035794.1"/>
    <property type="molecule type" value="Genomic_DNA"/>
</dbReference>
<dbReference type="InterPro" id="IPR023827">
    <property type="entry name" value="Peptidase_S8_Asp-AS"/>
</dbReference>
<dbReference type="PROSITE" id="PS00136">
    <property type="entry name" value="SUBTILASE_ASP"/>
    <property type="match status" value="1"/>
</dbReference>
<dbReference type="GO" id="GO:0016020">
    <property type="term" value="C:membrane"/>
    <property type="evidence" value="ECO:0007669"/>
    <property type="project" value="InterPro"/>
</dbReference>
<evidence type="ECO:0000256" key="4">
    <source>
        <dbReference type="ARBA" id="ARBA00022729"/>
    </source>
</evidence>
<comment type="similarity">
    <text evidence="1 8 9">Belongs to the peptidase S8 family.</text>
</comment>
<dbReference type="InterPro" id="IPR015500">
    <property type="entry name" value="Peptidase_S8_subtilisin-rel"/>
</dbReference>
<dbReference type="InterPro" id="IPR036852">
    <property type="entry name" value="Peptidase_S8/S53_dom_sf"/>
</dbReference>
<dbReference type="Gene3D" id="3.50.30.30">
    <property type="match status" value="1"/>
</dbReference>
<dbReference type="Pfam" id="PF05345">
    <property type="entry name" value="He_PIG"/>
    <property type="match status" value="4"/>
</dbReference>
<evidence type="ECO:0000256" key="2">
    <source>
        <dbReference type="ARBA" id="ARBA00022512"/>
    </source>
</evidence>
<dbReference type="PANTHER" id="PTHR43806:SF11">
    <property type="entry name" value="CEREVISIN-RELATED"/>
    <property type="match status" value="1"/>
</dbReference>
<evidence type="ECO:0000313" key="14">
    <source>
        <dbReference type="EMBL" id="MBB5035794.1"/>
    </source>
</evidence>
<dbReference type="SUPFAM" id="SSF49313">
    <property type="entry name" value="Cadherin-like"/>
    <property type="match status" value="2"/>
</dbReference>
<dbReference type="PROSITE" id="PS51892">
    <property type="entry name" value="SUBTILASE"/>
    <property type="match status" value="1"/>
</dbReference>
<dbReference type="SUPFAM" id="SSF52743">
    <property type="entry name" value="Subtilisin-like"/>
    <property type="match status" value="1"/>
</dbReference>
<sequence length="1293" mass="134997">MVSSTAPLRLIIALLSLTVAVVQGQTRTEQVEGEVIVTFKSTATRRSAESTLARRSLRFERQFPEISALRRKPMGLVRKQGRKTQDLIQELKADPTVETVEPNYLRWVQATPNDTRFSEQWSLQNTGQTVNGTKGTSGADIKYLQAMEKARTPTGEMVIAVIDTGVDVEHPDLVPRMWVNTLETPNNNRDDDGNGYTDDYYGYDFAGDLSNPMDSGDHGTHVAGTIAAQGNNNLGLIGVQDQVKIMALKVSSDGDVISSSGVIEAVEYAVAMKRRGVPIVALNASYGGGGFSTAERDSIATAGAEGIIMCAAAGNDTSNNNLSPSYPASYDVSNIIAVASTDSKDALSSFSNYGSTSVDIAAPGTSILSTKPRSIAVTVGSKKYETLPITFAGQTTGLSGRIYDCGIGNPTEFPAAVSGQIALIARGTLTFAEKVTHAQAAGAKAVLVYNNVDGPFLGTLGSAGSWIPAVSLTRADGLAIKALALPVNCTWELEFGYQFLSGTSMATPHVSGAVAFAALNFPNDTVTQRIARILNNVDVKSSLQGKVKTSGRLNLNRIVDADQDDTADWLASALTILNPNALKGGVIGMPYTETLTTQQGTAPFTFTVTQGALPAGLTLTTSGALSGQATVAGSFNFTVLVTDGLNRTGGKNFTLTIAATAPQITTADPLPQGSTGAPYTTPLMGSGGTASYTWSLLSGSLPAGFTLSSSGLLTGLPTEALTTSFTVKLTDAHQLTAEKELHLTVTLSPITITTGSALPYGIRAEPYLQSLFAEGGQAPYTWTLGSGSLPPGIQLSTTGFLQGKPTTAGNYSFRAQLSDENDVITSKSFTVEIRSVFERPVMNPLVLGSTFLGAQYSARISATNYPKSFSLKGLPKGLTYNAKTGIISGRPQVSGDFPLTATATNPAGTSLLAATGQLTVRGLDPAWIGSFSGLISPHGDVNRNLGSRITLTTTALGSYTLKVTTGATTKSLVGFLSEAAPQISVTVNDQPLDLTLDGSNQLLEGTHGVALIEGWRNPWHAKNLPATLHAGYYSAALQLTEPGDQSQAAIPQGSGYLTARISTAGIVTIAGRTATGDNLTSSFGLGPEGQTGVYQSLYKHKGSLTGPFTVNLAEGNAPVGNHLTGSLTWSKPSDTSRTYGPGFSDLKLGLTGGYLALKSSGSIVQGIPQPGSPALTFTEAGLDLSDTEPDVAAFDYSSTYVVKMPLAGSHGNPARAILTLNKATGTVTGSFTLAEQDSPLKRKASFFGMVVPQPSGEVRAQGYFLLPQLPVGEQKATTTPILSGGMQVRQALP</sequence>
<dbReference type="InterPro" id="IPR022398">
    <property type="entry name" value="Peptidase_S8_His-AS"/>
</dbReference>
<dbReference type="CDD" id="cd07473">
    <property type="entry name" value="Peptidases_S8_Subtilisin_like"/>
    <property type="match status" value="1"/>
</dbReference>
<evidence type="ECO:0000256" key="10">
    <source>
        <dbReference type="SAM" id="SignalP"/>
    </source>
</evidence>
<keyword evidence="5 8" id="KW-0378">Hydrolase</keyword>
<dbReference type="Proteomes" id="UP000534294">
    <property type="component" value="Unassembled WGS sequence"/>
</dbReference>
<protein>
    <submittedName>
        <fullName evidence="14">Subtilisin family serine protease</fullName>
    </submittedName>
</protein>
<evidence type="ECO:0000259" key="11">
    <source>
        <dbReference type="Pfam" id="PF00082"/>
    </source>
</evidence>
<feature type="domain" description="PA" evidence="12">
    <location>
        <begin position="409"/>
        <end position="480"/>
    </location>
</feature>
<feature type="signal peptide" evidence="10">
    <location>
        <begin position="1"/>
        <end position="24"/>
    </location>
</feature>
<feature type="active site" description="Charge relay system" evidence="7 8">
    <location>
        <position position="504"/>
    </location>
</feature>
<evidence type="ECO:0000256" key="6">
    <source>
        <dbReference type="ARBA" id="ARBA00022825"/>
    </source>
</evidence>
<evidence type="ECO:0000256" key="7">
    <source>
        <dbReference type="PIRSR" id="PIRSR615500-1"/>
    </source>
</evidence>